<feature type="domain" description="Cadherin" evidence="22">
    <location>
        <begin position="1728"/>
        <end position="1834"/>
    </location>
</feature>
<feature type="domain" description="Cadherin" evidence="22">
    <location>
        <begin position="1189"/>
        <end position="1303"/>
    </location>
</feature>
<feature type="domain" description="Laminin G" evidence="20">
    <location>
        <begin position="2473"/>
        <end position="2652"/>
    </location>
</feature>
<dbReference type="Pfam" id="PF00008">
    <property type="entry name" value="EGF"/>
    <property type="match status" value="1"/>
</dbReference>
<keyword evidence="6" id="KW-0732">Signal</keyword>
<evidence type="ECO:0000256" key="2">
    <source>
        <dbReference type="ARBA" id="ARBA00022475"/>
    </source>
</evidence>
<keyword evidence="10 19" id="KW-1133">Transmembrane helix</keyword>
<dbReference type="EMBL" id="JAIZAY010000005">
    <property type="protein sequence ID" value="KAJ8042478.1"/>
    <property type="molecule type" value="Genomic_DNA"/>
</dbReference>
<keyword evidence="4 16" id="KW-0812">Transmembrane</keyword>
<dbReference type="FunFam" id="2.60.40.60:FF:000092">
    <property type="entry name" value="Protocadherin 8"/>
    <property type="match status" value="1"/>
</dbReference>
<feature type="domain" description="Cadherin" evidence="22">
    <location>
        <begin position="228"/>
        <end position="330"/>
    </location>
</feature>
<keyword evidence="9 16" id="KW-0130">Cell adhesion</keyword>
<dbReference type="FunFam" id="2.60.40.60:FF:000020">
    <property type="entry name" value="Dachsous cadherin-related 1b"/>
    <property type="match status" value="1"/>
</dbReference>
<dbReference type="GO" id="GO:0000902">
    <property type="term" value="P:cell morphogenesis"/>
    <property type="evidence" value="ECO:0007669"/>
    <property type="project" value="TreeGrafter"/>
</dbReference>
<dbReference type="InterPro" id="IPR002126">
    <property type="entry name" value="Cadherin-like_dom"/>
</dbReference>
<dbReference type="Proteomes" id="UP001152320">
    <property type="component" value="Chromosome 5"/>
</dbReference>
<dbReference type="PANTHER" id="PTHR24027:SF432">
    <property type="entry name" value="EGF-LIKE DOMAIN-CONTAINING PROTEIN"/>
    <property type="match status" value="1"/>
</dbReference>
<feature type="disulfide bond" evidence="15">
    <location>
        <begin position="2227"/>
        <end position="2236"/>
    </location>
</feature>
<evidence type="ECO:0000256" key="18">
    <source>
        <dbReference type="SAM" id="MobiDB-lite"/>
    </source>
</evidence>
<dbReference type="PROSITE" id="PS00022">
    <property type="entry name" value="EGF_1"/>
    <property type="match status" value="3"/>
</dbReference>
<dbReference type="InterPro" id="IPR013320">
    <property type="entry name" value="ConA-like_dom_sf"/>
</dbReference>
<dbReference type="InterPro" id="IPR000233">
    <property type="entry name" value="Cadherin_Y-type_LIR"/>
</dbReference>
<evidence type="ECO:0000256" key="14">
    <source>
        <dbReference type="PROSITE-ProRule" id="PRU00043"/>
    </source>
</evidence>
<evidence type="ECO:0000256" key="7">
    <source>
        <dbReference type="ARBA" id="ARBA00022737"/>
    </source>
</evidence>
<dbReference type="InterPro" id="IPR001791">
    <property type="entry name" value="Laminin_G"/>
</dbReference>
<evidence type="ECO:0000313" key="23">
    <source>
        <dbReference type="EMBL" id="KAJ8042478.1"/>
    </source>
</evidence>
<feature type="domain" description="Cadherin" evidence="22">
    <location>
        <begin position="1510"/>
        <end position="1621"/>
    </location>
</feature>
<dbReference type="SMART" id="SM00112">
    <property type="entry name" value="CA"/>
    <property type="match status" value="18"/>
</dbReference>
<organism evidence="23 24">
    <name type="scientific">Holothuria leucospilota</name>
    <name type="common">Black long sea cucumber</name>
    <name type="synonym">Mertensiothuria leucospilota</name>
    <dbReference type="NCBI Taxonomy" id="206669"/>
    <lineage>
        <taxon>Eukaryota</taxon>
        <taxon>Metazoa</taxon>
        <taxon>Echinodermata</taxon>
        <taxon>Eleutherozoa</taxon>
        <taxon>Echinozoa</taxon>
        <taxon>Holothuroidea</taxon>
        <taxon>Aspidochirotacea</taxon>
        <taxon>Aspidochirotida</taxon>
        <taxon>Holothuriidae</taxon>
        <taxon>Holothuria</taxon>
    </lineage>
</organism>
<evidence type="ECO:0000256" key="11">
    <source>
        <dbReference type="ARBA" id="ARBA00023136"/>
    </source>
</evidence>
<dbReference type="SUPFAM" id="SSF57196">
    <property type="entry name" value="EGF/Laminin"/>
    <property type="match status" value="1"/>
</dbReference>
<comment type="caution">
    <text evidence="15">Lacks conserved residue(s) required for the propagation of feature annotation.</text>
</comment>
<dbReference type="Gene3D" id="2.60.40.60">
    <property type="entry name" value="Cadherins"/>
    <property type="match status" value="17"/>
</dbReference>
<dbReference type="Pfam" id="PF24811">
    <property type="entry name" value="Ig_Shg"/>
    <property type="match status" value="1"/>
</dbReference>
<dbReference type="PROSITE" id="PS50026">
    <property type="entry name" value="EGF_3"/>
    <property type="match status" value="2"/>
</dbReference>
<feature type="domain" description="Cadherin" evidence="22">
    <location>
        <begin position="887"/>
        <end position="974"/>
    </location>
</feature>
<dbReference type="SMART" id="SM00181">
    <property type="entry name" value="EGF"/>
    <property type="match status" value="4"/>
</dbReference>
<dbReference type="GO" id="GO:0007043">
    <property type="term" value="P:cell-cell junction assembly"/>
    <property type="evidence" value="ECO:0007669"/>
    <property type="project" value="TreeGrafter"/>
</dbReference>
<dbReference type="SMART" id="SM00282">
    <property type="entry name" value="LamG"/>
    <property type="match status" value="2"/>
</dbReference>
<feature type="domain" description="Cadherin" evidence="22">
    <location>
        <begin position="390"/>
        <end position="446"/>
    </location>
</feature>
<feature type="region of interest" description="Disordered" evidence="18">
    <location>
        <begin position="2845"/>
        <end position="2896"/>
    </location>
</feature>
<dbReference type="PROSITE" id="PS01186">
    <property type="entry name" value="EGF_2"/>
    <property type="match status" value="2"/>
</dbReference>
<dbReference type="InterPro" id="IPR056370">
    <property type="entry name" value="Shg-like_Ig-like"/>
</dbReference>
<evidence type="ECO:0000256" key="4">
    <source>
        <dbReference type="ARBA" id="ARBA00022692"/>
    </source>
</evidence>
<feature type="transmembrane region" description="Helical" evidence="19">
    <location>
        <begin position="7"/>
        <end position="27"/>
    </location>
</feature>
<dbReference type="GO" id="GO:0008013">
    <property type="term" value="F:beta-catenin binding"/>
    <property type="evidence" value="ECO:0007669"/>
    <property type="project" value="TreeGrafter"/>
</dbReference>
<evidence type="ECO:0000256" key="5">
    <source>
        <dbReference type="ARBA" id="ARBA00022723"/>
    </source>
</evidence>
<evidence type="ECO:0000256" key="19">
    <source>
        <dbReference type="SAM" id="Phobius"/>
    </source>
</evidence>
<feature type="domain" description="Cadherin" evidence="22">
    <location>
        <begin position="449"/>
        <end position="551"/>
    </location>
</feature>
<dbReference type="FunFam" id="2.60.40.60:FF:000123">
    <property type="entry name" value="Protocadherin beta 4"/>
    <property type="match status" value="1"/>
</dbReference>
<feature type="domain" description="Cadherin" evidence="22">
    <location>
        <begin position="120"/>
        <end position="227"/>
    </location>
</feature>
<evidence type="ECO:0000256" key="16">
    <source>
        <dbReference type="RuleBase" id="RU003318"/>
    </source>
</evidence>
<dbReference type="InterPro" id="IPR001881">
    <property type="entry name" value="EGF-like_Ca-bd_dom"/>
</dbReference>
<accession>A0A9Q1HET2</accession>
<feature type="domain" description="Cadherin" evidence="22">
    <location>
        <begin position="552"/>
        <end position="653"/>
    </location>
</feature>
<keyword evidence="12 15" id="KW-1015">Disulfide bond</keyword>
<sequence length="2912" mass="319920">MACCRTVLAMLVFCIFVILPVVFNLAISSIRVPYDAPVGYQIVTVDTSGGDVRLRHVDDATEAFTLSKEGHLTLKYPLQTLLHKGRTAVVIVVQHGHGSSEWEEVINVHITGVNNKLHFTESSCIGSVSENSAIGSPVHGLEDLSIWRGDTQVLQVHVSGLGSDLFSTEISSIDGRIKIFTNEILDREEVSSYNLHLAITGDGPNPETADADILINVQDVNDNFPEFFQTENEFSIALSSVAGTEVGSVLARDQDVGDNGEVSYFLITESPFFAVNAHTGVIYVKEMVKEQGTYHLYLAAQDNGDPSLSSKLAAHVAVTVETHTGLVPYGDDIVYPMEQMVEFKQARSKRDVVDSLAFEVSEHAVLGTIIGTVTHYPRSTDRFETDSDRFAVDAVTGNISLQTTLNYEEEALYDFTVRVLNISDPASVQEVQISVLVVDASDPPYWTIEISPFIAVVPSDAPQNAPVYRLTAADEDEDADIRYYLRTGDGFYVDEMTGQIKTVRGFRYTVDDAPYILSVYAEDINSLSQDDVLRQVNGVVTIFVDQHPPQFSEDPYEVSVPEGVPQFEVVTVRAISFDNQRLRYALLPSPQGTPRHNIDEVTGVIELTQSLDREVLGNYFLEVEATEQVGDGLSSVVRVNVKVADSNDNEPKFSQAAYSFDGVREDIGLNEVIGSVQATDPDEGDNGKVYYSLFGEDASYFRVDENGNLYANRTLDFDKRYESYLFELEASDGGSPPRSSTASVRVRVIGTSDEYPVFAPDKYTYFVDETAGADYSIGTVYASDADGETITFRLIEDSNGRFTVEEATESNNKGVIKLTSQAQSNLPDSEYTVVVAARDTQGFEETVEVRIIVNDINDNAPQFLDCASYEPHVTDGQQVIPGQEPLVLQVIATDEDRGSNAELTYRLLWEGTGDNPFVINSETGEIKLSFGPDREMFPTYKVTAVATDKARDPSTGLCTFTIYVDDVNDSRPRFRRNQYEVTVAANSPVGSTVLTVEAEDADLDSTVEYFLADNEYFSINPKNGKVIVKSSLIPLSESAAWRGLVTATDGVHQAQQTLNIRVVDSTDAAPVFDPYDNPIVIPENFSTAAGENVIGEFTARIQTVEGDRRVSYSLLRGARPETNFPVKFTLNNDEGFTKATVILSDRLDYETVQRIELEILAEGVVGSLPGFTTVNIILEDVNDNPPRFPLVNFDATVKENAPAGTSVALVVADDGDTSEEFKRMRYRIDQSDENRDWENFAINEETGEITTTTEFDREVVKTYLINVIAENVIPLALGTQEPNRAQTSVRIDVLDENDNKPQFAENSYSATVPENIGLGDMVIHVEATDRDEDSTLRYLITNGNTNGVFEVDPDSGVISVAVGLDFEKVQEYVLEYSANDGLRSASTTINITVSDVNDKRPEFDQLLYTATVVEEDSSNIPRDLVQVNAVDGDTSATPVVYSLEGTGAGDIFTISPTTGQIRINEKLDREMQPLYNLVAVAVDENGRGLAGYTTVVVNVEDINDWVPRFPEVEYTGSVPENSPLGTTVMEVIAEDRDDPNTDNGRLTYAIEPLPNDPNDGNDLFAIHPDTGVVTTKVPGSQLDAEAQDTYVIQVSATDGVDTAFTTATITIEDVNDNRPIFDPTVYDETIPETLELGTTAVEVMASDLDISGRDEIEFSIISGNIDDVFGIYTDTPTLQGLIYPQKVLDYESDPIMYTLQVQVYDGMFSDTATVTISLTDENEPPVFDPSLYEEDVSEDILPGTPIVTVSATDEDRDFPNNDFEYFVDPATDPDGLFTMVGDQLQVAPNKNLDRETVDSHTLNILATDGGTPPLSGTAVVQINVTDVDDTAPRFKEDYKGYVHENDTKVQWVAVVHAVDDDLTDPPPKFSYHIPSEQPGYEFFAGLENTGNNSYTVEKRPGVIIDREVNPSFDLIIRITDESSNTGDNILPIEVLDLNDNPHYPVTKDMLVYAFEGSVPLPGAVPNIGIGYVGVNDLDILEDKTYTVIEGASKYINVDTERGLVEIAEGTPATDDGEPYTLRVEVDDGGKYPTVTSVVKITIKEIPREAVFKSGSLRLSGVSPEEFISPRNGVSQLDKLTKLLSDITGAKEENIDVFTILPVEGNDQAVDVRYSAHGSPYYSADQLNRDAERNVQLIEETLGVTVEAVYIDECSSAECEADCSNVLEIDPQPVIINALDASVVGINSYIAPFCGCAARERDLGTCVGHYCHNGGTCEDSFSGPRCKCGDGFDGPSCQGTTRSFRDGGYALLPTLKQCSETRTSVEFVTEKSSGILFYNGPTTREGSSDYILLQLRNGKPLLNIDLGGGTETLEVMNSPALNDGKWHKVDVFRNNLVVELVIDDCQTATLTETHISSSSQRDSCSGNVTLPEGDIVFQSNEPLQLGGVSPNFEYPVNLGLDSADSFVGCIRNLDQDSTLYDLHDVTDVANSEPGCPQAVLCDPDCENGVCDADFFESKCICNPGWTGEGCSEELEPYDFLDGSYVKYKLRSGLRLNERESDYKVMVRTRMKTGLIWQITNENTFEHITMELVNGFLMSSWHLGDDTVSAILDKYPLDNGEWHHIAFYRYDNYVQIKVDGGGGVRQVENRDSTFRGLQVDRESLIIGAELEYGVDVINDFVGCVKDPRILDNYLGVTEETGWATPTFVAVEEGCRTDGCLGNNCSVPFVCVDIWRAFECRCPLGLSPLDGTCVDIEDCENNPCLNGGTCREAFRGYNCTCPKNFYGQNCEIERERVVLTIGPSGILPIVACLLLLLLLLLLFIIYKRTEDKKNALAFAVDPEDDIRENFINYDEEGGEEDQTAFDVSTLRKPVQPSPVIARPVKPLEEVPRRAIPRDGVNVGDFLEERLGDTDDDPSAPPYDTLHTYDYEGEGSTAGSLSSLNSSSSDGSQDYDYLNDLGPPFKRLADMYGGVE</sequence>
<name>A0A9Q1HET2_HOLLE</name>
<dbReference type="FunFam" id="2.60.40.60:FF:000232">
    <property type="entry name" value="Neural-cadherin"/>
    <property type="match status" value="1"/>
</dbReference>
<reference evidence="23" key="1">
    <citation type="submission" date="2021-10" db="EMBL/GenBank/DDBJ databases">
        <title>Tropical sea cucumber genome reveals ecological adaptation and Cuvierian tubules defense mechanism.</title>
        <authorList>
            <person name="Chen T."/>
        </authorList>
    </citation>
    <scope>NUCLEOTIDE SEQUENCE</scope>
    <source>
        <strain evidence="23">Nanhai2018</strain>
        <tissue evidence="23">Muscle</tissue>
    </source>
</reference>
<gene>
    <name evidence="23" type="ORF">HOLleu_13543</name>
</gene>
<evidence type="ECO:0000256" key="9">
    <source>
        <dbReference type="ARBA" id="ARBA00022889"/>
    </source>
</evidence>
<dbReference type="GO" id="GO:0034332">
    <property type="term" value="P:adherens junction organization"/>
    <property type="evidence" value="ECO:0007669"/>
    <property type="project" value="TreeGrafter"/>
</dbReference>
<feature type="domain" description="Cadherin" evidence="22">
    <location>
        <begin position="1834"/>
        <end position="1946"/>
    </location>
</feature>
<evidence type="ECO:0000256" key="8">
    <source>
        <dbReference type="ARBA" id="ARBA00022837"/>
    </source>
</evidence>
<keyword evidence="3 15" id="KW-0245">EGF-like domain</keyword>
<proteinExistence type="predicted"/>
<feature type="domain" description="EGF-like" evidence="21">
    <location>
        <begin position="2201"/>
        <end position="2237"/>
    </location>
</feature>
<dbReference type="Pfam" id="PF25374">
    <property type="entry name" value="Cadherin_FAT4_N"/>
    <property type="match status" value="1"/>
</dbReference>
<comment type="caution">
    <text evidence="23">The sequence shown here is derived from an EMBL/GenBank/DDBJ whole genome shotgun (WGS) entry which is preliminary data.</text>
</comment>
<feature type="domain" description="Cadherin" evidence="22">
    <location>
        <begin position="1304"/>
        <end position="1403"/>
    </location>
</feature>
<keyword evidence="2" id="KW-1003">Cell membrane</keyword>
<keyword evidence="7" id="KW-0677">Repeat</keyword>
<dbReference type="Gene3D" id="2.10.25.10">
    <property type="entry name" value="Laminin"/>
    <property type="match status" value="2"/>
</dbReference>
<dbReference type="FunFam" id="4.10.900.10:FF:000001">
    <property type="entry name" value="Cadherin 2"/>
    <property type="match status" value="1"/>
</dbReference>
<dbReference type="InterPro" id="IPR020894">
    <property type="entry name" value="Cadherin_CS"/>
</dbReference>
<dbReference type="SUPFAM" id="SSF49899">
    <property type="entry name" value="Concanavalin A-like lectins/glucanases"/>
    <property type="match status" value="2"/>
</dbReference>
<dbReference type="Pfam" id="PF02210">
    <property type="entry name" value="Laminin_G_2"/>
    <property type="match status" value="2"/>
</dbReference>
<comment type="subcellular location">
    <subcellularLocation>
        <location evidence="1 16">Cell membrane</location>
        <topology evidence="1 16">Single-pass type I membrane protein</topology>
    </subcellularLocation>
</comment>
<evidence type="ECO:0000259" key="21">
    <source>
        <dbReference type="PROSITE" id="PS50026"/>
    </source>
</evidence>
<dbReference type="CDD" id="cd11304">
    <property type="entry name" value="Cadherin_repeat"/>
    <property type="match status" value="16"/>
</dbReference>
<evidence type="ECO:0000256" key="12">
    <source>
        <dbReference type="ARBA" id="ARBA00023157"/>
    </source>
</evidence>
<dbReference type="Pfam" id="PF01049">
    <property type="entry name" value="CADH_Y-type_LIR"/>
    <property type="match status" value="1"/>
</dbReference>
<dbReference type="PROSITE" id="PS50268">
    <property type="entry name" value="CADHERIN_2"/>
    <property type="match status" value="17"/>
</dbReference>
<feature type="domain" description="Cadherin" evidence="22">
    <location>
        <begin position="975"/>
        <end position="1072"/>
    </location>
</feature>
<feature type="domain" description="Laminin G" evidence="20">
    <location>
        <begin position="2238"/>
        <end position="2434"/>
    </location>
</feature>
<dbReference type="PRINTS" id="PR00205">
    <property type="entry name" value="CADHERIN"/>
</dbReference>
<evidence type="ECO:0000256" key="15">
    <source>
        <dbReference type="PROSITE-ProRule" id="PRU00076"/>
    </source>
</evidence>
<feature type="transmembrane region" description="Helical" evidence="19">
    <location>
        <begin position="2742"/>
        <end position="2763"/>
    </location>
</feature>
<dbReference type="Gene3D" id="4.10.900.10">
    <property type="entry name" value="TCF3-CBD (Catenin binding domain)"/>
    <property type="match status" value="1"/>
</dbReference>
<evidence type="ECO:0000256" key="6">
    <source>
        <dbReference type="ARBA" id="ARBA00022729"/>
    </source>
</evidence>
<dbReference type="CDD" id="cd00110">
    <property type="entry name" value="LamG"/>
    <property type="match status" value="2"/>
</dbReference>
<dbReference type="SMART" id="SM00179">
    <property type="entry name" value="EGF_CA"/>
    <property type="match status" value="3"/>
</dbReference>
<dbReference type="PROSITE" id="PS50025">
    <property type="entry name" value="LAM_G_DOMAIN"/>
    <property type="match status" value="2"/>
</dbReference>
<keyword evidence="8 14" id="KW-0106">Calcium</keyword>
<dbReference type="InterPro" id="IPR039808">
    <property type="entry name" value="Cadherin"/>
</dbReference>
<evidence type="ECO:0000256" key="17">
    <source>
        <dbReference type="RuleBase" id="RU004357"/>
    </source>
</evidence>
<dbReference type="FunFam" id="2.10.25.10:FF:000012">
    <property type="entry name" value="Delta-like protein"/>
    <property type="match status" value="1"/>
</dbReference>
<dbReference type="GO" id="GO:0007156">
    <property type="term" value="P:homophilic cell adhesion via plasma membrane adhesion molecules"/>
    <property type="evidence" value="ECO:0007669"/>
    <property type="project" value="InterPro"/>
</dbReference>
<dbReference type="Pfam" id="PF00028">
    <property type="entry name" value="Cadherin"/>
    <property type="match status" value="10"/>
</dbReference>
<dbReference type="FunFam" id="2.60.40.60:FF:000011">
    <property type="entry name" value="Cadherin 1"/>
    <property type="match status" value="1"/>
</dbReference>
<dbReference type="PROSITE" id="PS00232">
    <property type="entry name" value="CADHERIN_1"/>
    <property type="match status" value="6"/>
</dbReference>
<dbReference type="InterPro" id="IPR027397">
    <property type="entry name" value="Catenin-bd_sf"/>
</dbReference>
<feature type="domain" description="Cadherin" evidence="22">
    <location>
        <begin position="1404"/>
        <end position="1509"/>
    </location>
</feature>
<evidence type="ECO:0000313" key="24">
    <source>
        <dbReference type="Proteomes" id="UP001152320"/>
    </source>
</evidence>
<feature type="compositionally biased region" description="Low complexity" evidence="18">
    <location>
        <begin position="2871"/>
        <end position="2888"/>
    </location>
</feature>
<dbReference type="GO" id="GO:0016342">
    <property type="term" value="C:catenin complex"/>
    <property type="evidence" value="ECO:0007669"/>
    <property type="project" value="TreeGrafter"/>
</dbReference>
<evidence type="ECO:0000256" key="10">
    <source>
        <dbReference type="ARBA" id="ARBA00022989"/>
    </source>
</evidence>
<dbReference type="OrthoDB" id="6252479at2759"/>
<keyword evidence="11 19" id="KW-0472">Membrane</keyword>
<dbReference type="CDD" id="cd00054">
    <property type="entry name" value="EGF_CA"/>
    <property type="match status" value="2"/>
</dbReference>
<protein>
    <submittedName>
        <fullName evidence="23">Neural-cadherin</fullName>
    </submittedName>
</protein>
<dbReference type="GO" id="GO:0045296">
    <property type="term" value="F:cadherin binding"/>
    <property type="evidence" value="ECO:0007669"/>
    <property type="project" value="TreeGrafter"/>
</dbReference>
<dbReference type="GO" id="GO:0005509">
    <property type="term" value="F:calcium ion binding"/>
    <property type="evidence" value="ECO:0007669"/>
    <property type="project" value="UniProtKB-UniRule"/>
</dbReference>
<dbReference type="SUPFAM" id="SSF49313">
    <property type="entry name" value="Cadherin-like"/>
    <property type="match status" value="17"/>
</dbReference>
<dbReference type="PROSITE" id="PS00010">
    <property type="entry name" value="ASX_HYDROXYL"/>
    <property type="match status" value="1"/>
</dbReference>
<keyword evidence="13" id="KW-0325">Glycoprotein</keyword>
<evidence type="ECO:0000256" key="13">
    <source>
        <dbReference type="ARBA" id="ARBA00023180"/>
    </source>
</evidence>
<comment type="function">
    <text evidence="17">Cadherins are calcium-dependent cell adhesion proteins.</text>
</comment>
<dbReference type="InterPro" id="IPR015919">
    <property type="entry name" value="Cadherin-like_sf"/>
</dbReference>
<dbReference type="GO" id="GO:0016477">
    <property type="term" value="P:cell migration"/>
    <property type="evidence" value="ECO:0007669"/>
    <property type="project" value="TreeGrafter"/>
</dbReference>
<evidence type="ECO:0000256" key="3">
    <source>
        <dbReference type="ARBA" id="ARBA00022536"/>
    </source>
</evidence>
<keyword evidence="24" id="KW-1185">Reference proteome</keyword>
<dbReference type="PANTHER" id="PTHR24027">
    <property type="entry name" value="CADHERIN-23"/>
    <property type="match status" value="1"/>
</dbReference>
<evidence type="ECO:0000259" key="20">
    <source>
        <dbReference type="PROSITE" id="PS50025"/>
    </source>
</evidence>
<feature type="domain" description="Cadherin" evidence="22">
    <location>
        <begin position="759"/>
        <end position="863"/>
    </location>
</feature>
<dbReference type="GO" id="GO:0016339">
    <property type="term" value="P:calcium-dependent cell-cell adhesion via plasma membrane cell adhesion molecules"/>
    <property type="evidence" value="ECO:0007669"/>
    <property type="project" value="TreeGrafter"/>
</dbReference>
<dbReference type="InterPro" id="IPR000152">
    <property type="entry name" value="EGF-type_Asp/Asn_hydroxyl_site"/>
</dbReference>
<dbReference type="FunFam" id="2.60.40.60:FF:000104">
    <property type="entry name" value="cadherin-23 isoform X1"/>
    <property type="match status" value="1"/>
</dbReference>
<dbReference type="Gene3D" id="2.60.120.200">
    <property type="match status" value="2"/>
</dbReference>
<keyword evidence="5" id="KW-0479">Metal-binding</keyword>
<dbReference type="GO" id="GO:0005912">
    <property type="term" value="C:adherens junction"/>
    <property type="evidence" value="ECO:0007669"/>
    <property type="project" value="TreeGrafter"/>
</dbReference>
<feature type="disulfide bond" evidence="15">
    <location>
        <begin position="2718"/>
        <end position="2727"/>
    </location>
</feature>
<evidence type="ECO:0000259" key="22">
    <source>
        <dbReference type="PROSITE" id="PS50268"/>
    </source>
</evidence>
<evidence type="ECO:0000256" key="1">
    <source>
        <dbReference type="ARBA" id="ARBA00004251"/>
    </source>
</evidence>
<feature type="domain" description="Cadherin" evidence="22">
    <location>
        <begin position="663"/>
        <end position="758"/>
    </location>
</feature>
<dbReference type="GO" id="GO:0044331">
    <property type="term" value="P:cell-cell adhesion mediated by cadherin"/>
    <property type="evidence" value="ECO:0007669"/>
    <property type="project" value="TreeGrafter"/>
</dbReference>
<dbReference type="FunFam" id="2.60.40.60:FF:000032">
    <property type="entry name" value="FAT atypical cadherin 1"/>
    <property type="match status" value="1"/>
</dbReference>
<dbReference type="InterPro" id="IPR000742">
    <property type="entry name" value="EGF"/>
</dbReference>
<feature type="domain" description="Cadherin" evidence="22">
    <location>
        <begin position="1622"/>
        <end position="1727"/>
    </location>
</feature>
<feature type="domain" description="EGF-like" evidence="21">
    <location>
        <begin position="2692"/>
        <end position="2728"/>
    </location>
</feature>
<feature type="domain" description="Cadherin" evidence="22">
    <location>
        <begin position="1109"/>
        <end position="1188"/>
    </location>
</feature>